<evidence type="ECO:0000256" key="10">
    <source>
        <dbReference type="ARBA" id="ARBA00023049"/>
    </source>
</evidence>
<feature type="active site" evidence="12">
    <location>
        <position position="143"/>
    </location>
</feature>
<evidence type="ECO:0000256" key="8">
    <source>
        <dbReference type="ARBA" id="ARBA00022833"/>
    </source>
</evidence>
<keyword evidence="11 12" id="KW-0472">Membrane</keyword>
<dbReference type="GO" id="GO:0005886">
    <property type="term" value="C:plasma membrane"/>
    <property type="evidence" value="ECO:0007669"/>
    <property type="project" value="UniProtKB-SubCell"/>
</dbReference>
<keyword evidence="7 12" id="KW-0378">Hydrolase</keyword>
<evidence type="ECO:0000256" key="1">
    <source>
        <dbReference type="ARBA" id="ARBA00004651"/>
    </source>
</evidence>
<dbReference type="PANTHER" id="PTHR43221">
    <property type="entry name" value="PROTEASE HTPX"/>
    <property type="match status" value="1"/>
</dbReference>
<dbReference type="Proteomes" id="UP000732298">
    <property type="component" value="Unassembled WGS sequence"/>
</dbReference>
<dbReference type="CDD" id="cd07340">
    <property type="entry name" value="M48B_Htpx_like"/>
    <property type="match status" value="1"/>
</dbReference>
<dbReference type="Gene3D" id="3.30.2010.10">
    <property type="entry name" value="Metalloproteases ('zincins'), catalytic domain"/>
    <property type="match status" value="1"/>
</dbReference>
<comment type="similarity">
    <text evidence="2 12">Belongs to the peptidase M48B family.</text>
</comment>
<evidence type="ECO:0000256" key="12">
    <source>
        <dbReference type="HAMAP-Rule" id="MF_00188"/>
    </source>
</evidence>
<dbReference type="PANTHER" id="PTHR43221:SF1">
    <property type="entry name" value="PROTEASE HTPX"/>
    <property type="match status" value="1"/>
</dbReference>
<organism evidence="14 15">
    <name type="scientific">Candidatus Iainarchaeum sp</name>
    <dbReference type="NCBI Taxonomy" id="3101447"/>
    <lineage>
        <taxon>Archaea</taxon>
        <taxon>Candidatus Iainarchaeota</taxon>
        <taxon>Candidatus Iainarchaeia</taxon>
        <taxon>Candidatus Iainarchaeales</taxon>
        <taxon>Candidatus Iainarchaeaceae</taxon>
        <taxon>Candidatus Iainarchaeum</taxon>
    </lineage>
</organism>
<evidence type="ECO:0000313" key="14">
    <source>
        <dbReference type="EMBL" id="MBI4210460.1"/>
    </source>
</evidence>
<dbReference type="HAMAP" id="MF_00188">
    <property type="entry name" value="Pept_M48_protease_HtpX"/>
    <property type="match status" value="1"/>
</dbReference>
<evidence type="ECO:0000256" key="11">
    <source>
        <dbReference type="ARBA" id="ARBA00023136"/>
    </source>
</evidence>
<accession>A0A8T3YL98</accession>
<evidence type="ECO:0000256" key="9">
    <source>
        <dbReference type="ARBA" id="ARBA00022989"/>
    </source>
</evidence>
<name>A0A8T3YL98_9ARCH</name>
<keyword evidence="5 12" id="KW-0812">Transmembrane</keyword>
<feature type="transmembrane region" description="Helical" evidence="12">
    <location>
        <begin position="37"/>
        <end position="59"/>
    </location>
</feature>
<evidence type="ECO:0000313" key="15">
    <source>
        <dbReference type="Proteomes" id="UP000732298"/>
    </source>
</evidence>
<evidence type="ECO:0000256" key="6">
    <source>
        <dbReference type="ARBA" id="ARBA00022723"/>
    </source>
</evidence>
<dbReference type="GO" id="GO:0006508">
    <property type="term" value="P:proteolysis"/>
    <property type="evidence" value="ECO:0007669"/>
    <property type="project" value="UniProtKB-KW"/>
</dbReference>
<protein>
    <recommendedName>
        <fullName evidence="12">Protease HtpX homolog</fullName>
        <ecNumber evidence="12">3.4.24.-</ecNumber>
    </recommendedName>
</protein>
<feature type="transmembrane region" description="Helical" evidence="12">
    <location>
        <begin position="154"/>
        <end position="177"/>
    </location>
</feature>
<dbReference type="EC" id="3.4.24.-" evidence="12"/>
<dbReference type="EMBL" id="JACQPB010000034">
    <property type="protein sequence ID" value="MBI4210460.1"/>
    <property type="molecule type" value="Genomic_DNA"/>
</dbReference>
<dbReference type="AlphaFoldDB" id="A0A8T3YL98"/>
<feature type="transmembrane region" description="Helical" evidence="12">
    <location>
        <begin position="189"/>
        <end position="210"/>
    </location>
</feature>
<keyword evidence="10 12" id="KW-0482">Metalloprotease</keyword>
<dbReference type="InterPro" id="IPR001915">
    <property type="entry name" value="Peptidase_M48"/>
</dbReference>
<feature type="binding site" evidence="12">
    <location>
        <position position="219"/>
    </location>
    <ligand>
        <name>Zn(2+)</name>
        <dbReference type="ChEBI" id="CHEBI:29105"/>
        <note>catalytic</note>
    </ligand>
</feature>
<keyword evidence="6 12" id="KW-0479">Metal-binding</keyword>
<comment type="cofactor">
    <cofactor evidence="12">
        <name>Zn(2+)</name>
        <dbReference type="ChEBI" id="CHEBI:29105"/>
    </cofactor>
    <text evidence="12">Binds 1 zinc ion per subunit.</text>
</comment>
<evidence type="ECO:0000256" key="4">
    <source>
        <dbReference type="ARBA" id="ARBA00022670"/>
    </source>
</evidence>
<keyword evidence="9 12" id="KW-1133">Transmembrane helix</keyword>
<feature type="domain" description="Peptidase M48" evidence="13">
    <location>
        <begin position="78"/>
        <end position="292"/>
    </location>
</feature>
<evidence type="ECO:0000256" key="2">
    <source>
        <dbReference type="ARBA" id="ARBA00009779"/>
    </source>
</evidence>
<dbReference type="InterPro" id="IPR050083">
    <property type="entry name" value="HtpX_protease"/>
</dbReference>
<evidence type="ECO:0000256" key="7">
    <source>
        <dbReference type="ARBA" id="ARBA00022801"/>
    </source>
</evidence>
<feature type="binding site" evidence="12">
    <location>
        <position position="142"/>
    </location>
    <ligand>
        <name>Zn(2+)</name>
        <dbReference type="ChEBI" id="CHEBI:29105"/>
        <note>catalytic</note>
    </ligand>
</feature>
<keyword evidence="8 12" id="KW-0862">Zinc</keyword>
<sequence length="293" mass="32013">MYEQIGENKRNTIILVAAFSIFIIVLAWLLGRIVFGIGSFGLAIGGIFVIVYSLVNYFYSDRIVLAISGAREVKKDEHPYLFNVIDGLSVAAGISKPKAYVINDTALNAFATGRDPEHGIVVVTTGILQKLDRQELEGVIAHEMSHIKNYDIRLSTIVSVLVGVTALLSDVLLRATLWGHRDREQGRMGLVLLLAGVALAVLTPFIAAIINMAISRQREYLADASAALLTRNPNGLASALAKIGGDKEVLEAANKATAHMYIDNPLKNRRSFFDGMFSTHPPIADRIARLRNM</sequence>
<comment type="subcellular location">
    <subcellularLocation>
        <location evidence="1 12">Cell membrane</location>
        <topology evidence="1 12">Multi-pass membrane protein</topology>
    </subcellularLocation>
</comment>
<keyword evidence="3 12" id="KW-1003">Cell membrane</keyword>
<evidence type="ECO:0000259" key="13">
    <source>
        <dbReference type="Pfam" id="PF01435"/>
    </source>
</evidence>
<dbReference type="GO" id="GO:0004222">
    <property type="term" value="F:metalloendopeptidase activity"/>
    <property type="evidence" value="ECO:0007669"/>
    <property type="project" value="UniProtKB-UniRule"/>
</dbReference>
<dbReference type="Pfam" id="PF01435">
    <property type="entry name" value="Peptidase_M48"/>
    <property type="match status" value="1"/>
</dbReference>
<feature type="binding site" evidence="12">
    <location>
        <position position="146"/>
    </location>
    <ligand>
        <name>Zn(2+)</name>
        <dbReference type="ChEBI" id="CHEBI:29105"/>
        <note>catalytic</note>
    </ligand>
</feature>
<dbReference type="InterPro" id="IPR022919">
    <property type="entry name" value="Pept_M48_protease_HtpX"/>
</dbReference>
<comment type="caution">
    <text evidence="14">The sequence shown here is derived from an EMBL/GenBank/DDBJ whole genome shotgun (WGS) entry which is preliminary data.</text>
</comment>
<proteinExistence type="inferred from homology"/>
<evidence type="ECO:0000256" key="5">
    <source>
        <dbReference type="ARBA" id="ARBA00022692"/>
    </source>
</evidence>
<feature type="transmembrane region" description="Helical" evidence="12">
    <location>
        <begin position="12"/>
        <end position="31"/>
    </location>
</feature>
<dbReference type="GO" id="GO:0008270">
    <property type="term" value="F:zinc ion binding"/>
    <property type="evidence" value="ECO:0007669"/>
    <property type="project" value="UniProtKB-UniRule"/>
</dbReference>
<gene>
    <name evidence="12" type="primary">htpX</name>
    <name evidence="14" type="ORF">HY544_03070</name>
</gene>
<reference evidence="14" key="1">
    <citation type="submission" date="2020-07" db="EMBL/GenBank/DDBJ databases">
        <title>Huge and variable diversity of episymbiotic CPR bacteria and DPANN archaea in groundwater ecosystems.</title>
        <authorList>
            <person name="He C.Y."/>
            <person name="Keren R."/>
            <person name="Whittaker M."/>
            <person name="Farag I.F."/>
            <person name="Doudna J."/>
            <person name="Cate J.H.D."/>
            <person name="Banfield J.F."/>
        </authorList>
    </citation>
    <scope>NUCLEOTIDE SEQUENCE</scope>
    <source>
        <strain evidence="14">NC_groundwater_1296_Ag_S-0.2um_52_80</strain>
    </source>
</reference>
<evidence type="ECO:0000256" key="3">
    <source>
        <dbReference type="ARBA" id="ARBA00022475"/>
    </source>
</evidence>
<keyword evidence="4 12" id="KW-0645">Protease</keyword>